<dbReference type="PROSITE" id="PS50157">
    <property type="entry name" value="ZINC_FINGER_C2H2_2"/>
    <property type="match status" value="1"/>
</dbReference>
<dbReference type="OrthoDB" id="6432781at2759"/>
<keyword evidence="5" id="KW-1185">Reference proteome</keyword>
<feature type="non-terminal residue" evidence="4">
    <location>
        <position position="1"/>
    </location>
</feature>
<dbReference type="SMART" id="SM00355">
    <property type="entry name" value="ZnF_C2H2"/>
    <property type="match status" value="2"/>
</dbReference>
<evidence type="ECO:0000256" key="1">
    <source>
        <dbReference type="PROSITE-ProRule" id="PRU00042"/>
    </source>
</evidence>
<evidence type="ECO:0000313" key="5">
    <source>
        <dbReference type="Proteomes" id="UP000886998"/>
    </source>
</evidence>
<comment type="caution">
    <text evidence="4">The sequence shown here is derived from an EMBL/GenBank/DDBJ whole genome shotgun (WGS) entry which is preliminary data.</text>
</comment>
<proteinExistence type="predicted"/>
<evidence type="ECO:0000313" key="4">
    <source>
        <dbReference type="EMBL" id="GFY43446.1"/>
    </source>
</evidence>
<dbReference type="GO" id="GO:0008270">
    <property type="term" value="F:zinc ion binding"/>
    <property type="evidence" value="ECO:0007669"/>
    <property type="project" value="UniProtKB-KW"/>
</dbReference>
<dbReference type="InterPro" id="IPR013087">
    <property type="entry name" value="Znf_C2H2_type"/>
</dbReference>
<dbReference type="GO" id="GO:0003964">
    <property type="term" value="F:RNA-directed DNA polymerase activity"/>
    <property type="evidence" value="ECO:0007669"/>
    <property type="project" value="UniProtKB-KW"/>
</dbReference>
<feature type="compositionally biased region" description="Basic residues" evidence="2">
    <location>
        <begin position="300"/>
        <end position="314"/>
    </location>
</feature>
<keyword evidence="1" id="KW-0862">Zinc</keyword>
<feature type="region of interest" description="Disordered" evidence="2">
    <location>
        <begin position="300"/>
        <end position="337"/>
    </location>
</feature>
<protein>
    <submittedName>
        <fullName evidence="4">Reverse transcriptase domain-containing protein</fullName>
    </submittedName>
</protein>
<keyword evidence="4" id="KW-0548">Nucleotidyltransferase</keyword>
<dbReference type="AlphaFoldDB" id="A0A8X6X048"/>
<organism evidence="4 5">
    <name type="scientific">Trichonephila inaurata madagascariensis</name>
    <dbReference type="NCBI Taxonomy" id="2747483"/>
    <lineage>
        <taxon>Eukaryota</taxon>
        <taxon>Metazoa</taxon>
        <taxon>Ecdysozoa</taxon>
        <taxon>Arthropoda</taxon>
        <taxon>Chelicerata</taxon>
        <taxon>Arachnida</taxon>
        <taxon>Araneae</taxon>
        <taxon>Araneomorphae</taxon>
        <taxon>Entelegynae</taxon>
        <taxon>Araneoidea</taxon>
        <taxon>Nephilidae</taxon>
        <taxon>Trichonephila</taxon>
        <taxon>Trichonephila inaurata</taxon>
    </lineage>
</organism>
<evidence type="ECO:0000259" key="3">
    <source>
        <dbReference type="PROSITE" id="PS50157"/>
    </source>
</evidence>
<dbReference type="PROSITE" id="PS00028">
    <property type="entry name" value="ZINC_FINGER_C2H2_1"/>
    <property type="match status" value="1"/>
</dbReference>
<feature type="region of interest" description="Disordered" evidence="2">
    <location>
        <begin position="238"/>
        <end position="263"/>
    </location>
</feature>
<evidence type="ECO:0000256" key="2">
    <source>
        <dbReference type="SAM" id="MobiDB-lite"/>
    </source>
</evidence>
<keyword evidence="1" id="KW-0479">Metal-binding</keyword>
<feature type="compositionally biased region" description="Polar residues" evidence="2">
    <location>
        <begin position="252"/>
        <end position="263"/>
    </location>
</feature>
<feature type="domain" description="C2H2-type" evidence="3">
    <location>
        <begin position="175"/>
        <end position="198"/>
    </location>
</feature>
<keyword evidence="4" id="KW-0808">Transferase</keyword>
<dbReference type="EMBL" id="BMAV01003681">
    <property type="protein sequence ID" value="GFY43446.1"/>
    <property type="molecule type" value="Genomic_DNA"/>
</dbReference>
<sequence length="808" mass="89152">PFVLGWVLIPSDDEPTTQDAPRASTPVLSGISTPNFNFLPRHSLARGAFGLDDSTVRCAPPVVQRLLIVSPAASPIQDVPSLFSLCTRFINRGLAQSQKSNHSPSIAADREIIASRDASMPDVALSVKPISEESTPSLSVKIDPLLDAQLTPMPSVLHPLASGVSGVTVPVVASIRCHYCEKLFKTQKGLNSHLVRVHRYGVANREKRVVFSSPISSASPVADSYPSSVHPISAISTQAPALTDDDPPVSKGDTTFIISSSPEPKLNNFQKEWIARFNNSSVDSMDAMIDDLAKCLLKRRPVRSSSNHRRRRTGRPSAVPHSADTSRSVPNVATDRLRYDPVEASRIQRSYRLNPKKTVGQILGGSSPFCDIPRDDIVRHFSKVFSKRTIPDDFPFPTTPGPSLTTFYRPLLCLGYGTRLSHLSDSSPGPTPPFCRARRKRGCSSAFLPDLLDVPTIGHFRSLVARCDGSGIAGASWGSRKDPRGSRSFHSCRKPQRILLRPGLKRLRTFHRRGVLAMPPKNSAKNPLNGVPRRLPIPLSFTFIDDQKLSPSPLAAKLVVRVLRDELETSYISSLASLPDQGKTIGAVSLHPASNHFIQAGHYTRFCDWNFIHRARLGVLQLNSTKRFGRGNPRCRKCGYARETIPHVLNHCKIHSTAWKGRHDAIQNRVKKAIPSHLGTVTINKKFPGVSPTLIPDLVLRRRDGETVVVDFTVAFEDRYESLAAARQAKILKYQPILESLRAAGEPAYLDAIVVGSLGSWDPANDTVLLRLGISRKYANLMRKLICSDTIRWSRDIYIEHLTGKRQF</sequence>
<name>A0A8X6X048_9ARAC</name>
<keyword evidence="4" id="KW-0695">RNA-directed DNA polymerase</keyword>
<gene>
    <name evidence="4" type="primary">DMN91_010458</name>
    <name evidence="4" type="ORF">TNIN_412581</name>
</gene>
<accession>A0A8X6X048</accession>
<reference evidence="4" key="1">
    <citation type="submission" date="2020-08" db="EMBL/GenBank/DDBJ databases">
        <title>Multicomponent nature underlies the extraordinary mechanical properties of spider dragline silk.</title>
        <authorList>
            <person name="Kono N."/>
            <person name="Nakamura H."/>
            <person name="Mori M."/>
            <person name="Yoshida Y."/>
            <person name="Ohtoshi R."/>
            <person name="Malay A.D."/>
            <person name="Moran D.A.P."/>
            <person name="Tomita M."/>
            <person name="Numata K."/>
            <person name="Arakawa K."/>
        </authorList>
    </citation>
    <scope>NUCLEOTIDE SEQUENCE</scope>
</reference>
<dbReference type="Proteomes" id="UP000886998">
    <property type="component" value="Unassembled WGS sequence"/>
</dbReference>
<keyword evidence="1" id="KW-0863">Zinc-finger</keyword>